<evidence type="ECO:0000313" key="17">
    <source>
        <dbReference type="Proteomes" id="UP001152523"/>
    </source>
</evidence>
<evidence type="ECO:0000256" key="5">
    <source>
        <dbReference type="ARBA" id="ARBA00022553"/>
    </source>
</evidence>
<dbReference type="PANTHER" id="PTHR13453:SF1">
    <property type="entry name" value="KAT8 REGULATORY NSL COMPLEX SUBUNIT 2"/>
    <property type="match status" value="1"/>
</dbReference>
<evidence type="ECO:0000256" key="8">
    <source>
        <dbReference type="ARBA" id="ARBA00023128"/>
    </source>
</evidence>
<keyword evidence="5" id="KW-0597">Phosphoprotein</keyword>
<evidence type="ECO:0000256" key="7">
    <source>
        <dbReference type="ARBA" id="ARBA00022853"/>
    </source>
</evidence>
<reference evidence="16" key="1">
    <citation type="submission" date="2022-07" db="EMBL/GenBank/DDBJ databases">
        <authorList>
            <person name="Macas J."/>
            <person name="Novak P."/>
            <person name="Neumann P."/>
        </authorList>
    </citation>
    <scope>NUCLEOTIDE SEQUENCE</scope>
</reference>
<keyword evidence="6" id="KW-0832">Ubl conjugation</keyword>
<evidence type="ECO:0000256" key="12">
    <source>
        <dbReference type="ARBA" id="ARBA00093359"/>
    </source>
</evidence>
<evidence type="ECO:0000256" key="1">
    <source>
        <dbReference type="ARBA" id="ARBA00004123"/>
    </source>
</evidence>
<evidence type="ECO:0000256" key="13">
    <source>
        <dbReference type="ARBA" id="ARBA00093543"/>
    </source>
</evidence>
<keyword evidence="4" id="KW-1017">Isopeptide bond</keyword>
<feature type="region of interest" description="Disordered" evidence="14">
    <location>
        <begin position="1"/>
        <end position="29"/>
    </location>
</feature>
<protein>
    <recommendedName>
        <fullName evidence="3">KAT8 regulatory NSL complex subunit 2</fullName>
    </recommendedName>
    <alternativeName>
        <fullName evidence="11">NSL complex protein NSL2</fullName>
    </alternativeName>
    <alternativeName>
        <fullName evidence="10">Non-specific lethal 2 homolog</fullName>
    </alternativeName>
</protein>
<sequence length="303" mass="33687">MPTASSPAITAAPSKTTQPPPPLSLSSQRSLNHCRNLNPKVEMKNPINYSRAGDGHPSSVDSGMPDPIIASTSSSPILIDGFEEDAVLARSNFLHRAEVLRRRSRRVKQLARIYREYYWALMEELKIKYREYYWEYGKSPFQEDNEENNISNGNRVDSALGNGENPNRNNLIGSSNVSNRCGVSTCKTKAMAMTRFCHAHILSDPKQKLYKACNYVIKSSPTGPILCGKPVLRSVVPSLCSPHMERADKHATRALKKAGLNVSSASKITPKFQVILVEFVNQIQSRRRSLKAAAALENSEMKV</sequence>
<keyword evidence="17" id="KW-1185">Reference proteome</keyword>
<keyword evidence="7" id="KW-0156">Chromatin regulator</keyword>
<comment type="caution">
    <text evidence="16">The sequence shown here is derived from an EMBL/GenBank/DDBJ whole genome shotgun (WGS) entry which is preliminary data.</text>
</comment>
<dbReference type="PANTHER" id="PTHR13453">
    <property type="entry name" value="KAT8 REGULATORY NSL COMPLEX SUBUNIT 2"/>
    <property type="match status" value="1"/>
</dbReference>
<feature type="domain" description="KANL2-like probable zinc-finger" evidence="15">
    <location>
        <begin position="182"/>
        <end position="244"/>
    </location>
</feature>
<dbReference type="InterPro" id="IPR026316">
    <property type="entry name" value="NSL2"/>
</dbReference>
<dbReference type="GO" id="GO:0006325">
    <property type="term" value="P:chromatin organization"/>
    <property type="evidence" value="ECO:0007669"/>
    <property type="project" value="UniProtKB-KW"/>
</dbReference>
<dbReference type="AlphaFoldDB" id="A0AAV0E2E0"/>
<dbReference type="GO" id="GO:0005634">
    <property type="term" value="C:nucleus"/>
    <property type="evidence" value="ECO:0007669"/>
    <property type="project" value="UniProtKB-SubCell"/>
</dbReference>
<organism evidence="16 17">
    <name type="scientific">Cuscuta epithymum</name>
    <dbReference type="NCBI Taxonomy" id="186058"/>
    <lineage>
        <taxon>Eukaryota</taxon>
        <taxon>Viridiplantae</taxon>
        <taxon>Streptophyta</taxon>
        <taxon>Embryophyta</taxon>
        <taxon>Tracheophyta</taxon>
        <taxon>Spermatophyta</taxon>
        <taxon>Magnoliopsida</taxon>
        <taxon>eudicotyledons</taxon>
        <taxon>Gunneridae</taxon>
        <taxon>Pentapetalae</taxon>
        <taxon>asterids</taxon>
        <taxon>lamiids</taxon>
        <taxon>Solanales</taxon>
        <taxon>Convolvulaceae</taxon>
        <taxon>Cuscuteae</taxon>
        <taxon>Cuscuta</taxon>
        <taxon>Cuscuta subgen. Cuscuta</taxon>
    </lineage>
</organism>
<evidence type="ECO:0000256" key="10">
    <source>
        <dbReference type="ARBA" id="ARBA00032947"/>
    </source>
</evidence>
<name>A0AAV0E2E0_9ASTE</name>
<evidence type="ECO:0000256" key="9">
    <source>
        <dbReference type="ARBA" id="ARBA00023242"/>
    </source>
</evidence>
<evidence type="ECO:0000259" key="15">
    <source>
        <dbReference type="Pfam" id="PF13891"/>
    </source>
</evidence>
<dbReference type="Pfam" id="PF13891">
    <property type="entry name" value="zf-C3HC3H_KANSL2"/>
    <property type="match status" value="1"/>
</dbReference>
<comment type="function">
    <text evidence="12">Non-catalytic component of the NSL histone acetyltransferase complex, a multiprotein complex that mediates histone H4 acetylation at 'Lys-5'- and 'Lys-8' (H4K5ac and H4K8ac) at transcription start sites and promotes transcription initiation. Required for NSL complex stability and for transcription of intraciliary transport genes in both ciliated and non-ciliated cells by regulating histone H4 acetylation at 'Lys-5'- and 'Lys-12' (H4K5ac and H4K12ac). This is necessary for cilium assembly in ciliated cells and for organization of the microtubule cytoskeleton in non-ciliated cells. Required within the NSL complex to maintain nuclear architecture stability by promoting KAT8-mediated acetylation of lamin LMNA.</text>
</comment>
<evidence type="ECO:0000256" key="3">
    <source>
        <dbReference type="ARBA" id="ARBA00015508"/>
    </source>
</evidence>
<evidence type="ECO:0000256" key="4">
    <source>
        <dbReference type="ARBA" id="ARBA00022499"/>
    </source>
</evidence>
<comment type="subunit">
    <text evidence="13">Component of the NSL complex at least composed of KAT8/MOF, KANSL1, KANSL2, KANSL3, MCRS1, PHF20, OGT1/OGT, WDR5 and HCFC1.</text>
</comment>
<keyword evidence="8" id="KW-0496">Mitochondrion</keyword>
<dbReference type="InterPro" id="IPR025927">
    <property type="entry name" value="Znf_KANL2-like"/>
</dbReference>
<gene>
    <name evidence="16" type="ORF">CEPIT_LOCUS20094</name>
</gene>
<proteinExistence type="predicted"/>
<comment type="subcellular location">
    <subcellularLocation>
        <location evidence="2">Mitochondrion</location>
    </subcellularLocation>
    <subcellularLocation>
        <location evidence="1">Nucleus</location>
    </subcellularLocation>
</comment>
<dbReference type="EMBL" id="CAMAPF010000201">
    <property type="protein sequence ID" value="CAH9112891.1"/>
    <property type="molecule type" value="Genomic_DNA"/>
</dbReference>
<feature type="compositionally biased region" description="Low complexity" evidence="14">
    <location>
        <begin position="1"/>
        <end position="17"/>
    </location>
</feature>
<evidence type="ECO:0000256" key="14">
    <source>
        <dbReference type="SAM" id="MobiDB-lite"/>
    </source>
</evidence>
<dbReference type="GO" id="GO:0005739">
    <property type="term" value="C:mitochondrion"/>
    <property type="evidence" value="ECO:0007669"/>
    <property type="project" value="UniProtKB-SubCell"/>
</dbReference>
<feature type="region of interest" description="Disordered" evidence="14">
    <location>
        <begin position="44"/>
        <end position="67"/>
    </location>
</feature>
<accession>A0AAV0E2E0</accession>
<dbReference type="Proteomes" id="UP001152523">
    <property type="component" value="Unassembled WGS sequence"/>
</dbReference>
<keyword evidence="9" id="KW-0539">Nucleus</keyword>
<evidence type="ECO:0000256" key="2">
    <source>
        <dbReference type="ARBA" id="ARBA00004173"/>
    </source>
</evidence>
<evidence type="ECO:0000256" key="11">
    <source>
        <dbReference type="ARBA" id="ARBA00033378"/>
    </source>
</evidence>
<dbReference type="GO" id="GO:0044545">
    <property type="term" value="C:NSL complex"/>
    <property type="evidence" value="ECO:0007669"/>
    <property type="project" value="TreeGrafter"/>
</dbReference>
<evidence type="ECO:0000313" key="16">
    <source>
        <dbReference type="EMBL" id="CAH9112891.1"/>
    </source>
</evidence>
<evidence type="ECO:0000256" key="6">
    <source>
        <dbReference type="ARBA" id="ARBA00022843"/>
    </source>
</evidence>